<dbReference type="AlphaFoldDB" id="A0A7J7P8C4"/>
<evidence type="ECO:0000313" key="3">
    <source>
        <dbReference type="EMBL" id="KAF6175404.1"/>
    </source>
</evidence>
<evidence type="ECO:0000313" key="4">
    <source>
        <dbReference type="Proteomes" id="UP000541444"/>
    </source>
</evidence>
<evidence type="ECO:0000256" key="1">
    <source>
        <dbReference type="SAM" id="MobiDB-lite"/>
    </source>
</evidence>
<dbReference type="InterPro" id="IPR036397">
    <property type="entry name" value="RNaseH_sf"/>
</dbReference>
<feature type="region of interest" description="Disordered" evidence="1">
    <location>
        <begin position="1"/>
        <end position="25"/>
    </location>
</feature>
<dbReference type="PANTHER" id="PTHR47074">
    <property type="entry name" value="BNAC02G40300D PROTEIN"/>
    <property type="match status" value="1"/>
</dbReference>
<feature type="domain" description="RNase H type-1" evidence="2">
    <location>
        <begin position="67"/>
        <end position="153"/>
    </location>
</feature>
<reference evidence="3 4" key="1">
    <citation type="journal article" date="2020" name="IScience">
        <title>Genome Sequencing of the Endangered Kingdonia uniflora (Circaeasteraceae, Ranunculales) Reveals Potential Mechanisms of Evolutionary Specialization.</title>
        <authorList>
            <person name="Sun Y."/>
            <person name="Deng T."/>
            <person name="Zhang A."/>
            <person name="Moore M.J."/>
            <person name="Landis J.B."/>
            <person name="Lin N."/>
            <person name="Zhang H."/>
            <person name="Zhang X."/>
            <person name="Huang J."/>
            <person name="Zhang X."/>
            <person name="Sun H."/>
            <person name="Wang H."/>
        </authorList>
    </citation>
    <scope>NUCLEOTIDE SEQUENCE [LARGE SCALE GENOMIC DNA]</scope>
    <source>
        <strain evidence="3">TB1705</strain>
        <tissue evidence="3">Leaf</tissue>
    </source>
</reference>
<accession>A0A7J7P8C4</accession>
<keyword evidence="4" id="KW-1185">Reference proteome</keyword>
<evidence type="ECO:0000259" key="2">
    <source>
        <dbReference type="Pfam" id="PF13456"/>
    </source>
</evidence>
<dbReference type="Pfam" id="PF13456">
    <property type="entry name" value="RVT_3"/>
    <property type="match status" value="1"/>
</dbReference>
<dbReference type="Proteomes" id="UP000541444">
    <property type="component" value="Unassembled WGS sequence"/>
</dbReference>
<proteinExistence type="predicted"/>
<dbReference type="OrthoDB" id="10636397at2759"/>
<protein>
    <recommendedName>
        <fullName evidence="2">RNase H type-1 domain-containing protein</fullName>
    </recommendedName>
</protein>
<name>A0A7J7P8C4_9MAGN</name>
<sequence length="214" mass="23510">MYTNNNNIPNTNASTQNVDHDDDEADSKVKLAKLSDLKDMNLSGGSSQWLQAGIGSTNNMGYDSLRAADAEEAEEVAVLREMEAVLSSGLHRVLLLTDCHCLVRAFRECSEDLSWGALTLALDIREMAASFLDFRFEFCDRSCNFEAHFLAARGATNPPIFCNLPLEVENLVNSVSPPLAFRPFMLFSLCLKKKVVWGSEAVRIAAQQGSPDSA</sequence>
<gene>
    <name evidence="3" type="ORF">GIB67_036495</name>
</gene>
<organism evidence="3 4">
    <name type="scientific">Kingdonia uniflora</name>
    <dbReference type="NCBI Taxonomy" id="39325"/>
    <lineage>
        <taxon>Eukaryota</taxon>
        <taxon>Viridiplantae</taxon>
        <taxon>Streptophyta</taxon>
        <taxon>Embryophyta</taxon>
        <taxon>Tracheophyta</taxon>
        <taxon>Spermatophyta</taxon>
        <taxon>Magnoliopsida</taxon>
        <taxon>Ranunculales</taxon>
        <taxon>Circaeasteraceae</taxon>
        <taxon>Kingdonia</taxon>
    </lineage>
</organism>
<dbReference type="InterPro" id="IPR052929">
    <property type="entry name" value="RNase_H-like_EbsB-rel"/>
</dbReference>
<dbReference type="GO" id="GO:0004523">
    <property type="term" value="F:RNA-DNA hybrid ribonuclease activity"/>
    <property type="evidence" value="ECO:0007669"/>
    <property type="project" value="InterPro"/>
</dbReference>
<dbReference type="InterPro" id="IPR002156">
    <property type="entry name" value="RNaseH_domain"/>
</dbReference>
<dbReference type="PANTHER" id="PTHR47074:SF11">
    <property type="entry name" value="REVERSE TRANSCRIPTASE-LIKE PROTEIN"/>
    <property type="match status" value="1"/>
</dbReference>
<dbReference type="Gene3D" id="3.30.420.10">
    <property type="entry name" value="Ribonuclease H-like superfamily/Ribonuclease H"/>
    <property type="match status" value="1"/>
</dbReference>
<feature type="compositionally biased region" description="Low complexity" evidence="1">
    <location>
        <begin position="1"/>
        <end position="17"/>
    </location>
</feature>
<dbReference type="EMBL" id="JACGCM010000188">
    <property type="protein sequence ID" value="KAF6175404.1"/>
    <property type="molecule type" value="Genomic_DNA"/>
</dbReference>
<dbReference type="GO" id="GO:0003676">
    <property type="term" value="F:nucleic acid binding"/>
    <property type="evidence" value="ECO:0007669"/>
    <property type="project" value="InterPro"/>
</dbReference>
<comment type="caution">
    <text evidence="3">The sequence shown here is derived from an EMBL/GenBank/DDBJ whole genome shotgun (WGS) entry which is preliminary data.</text>
</comment>